<name>A0A7W2ECW3_9CORY</name>
<organism evidence="1 2">
    <name type="scientific">Corynebacterium haemomassiliense</name>
    <dbReference type="NCBI Taxonomy" id="2754726"/>
    <lineage>
        <taxon>Bacteria</taxon>
        <taxon>Bacillati</taxon>
        <taxon>Actinomycetota</taxon>
        <taxon>Actinomycetes</taxon>
        <taxon>Mycobacteriales</taxon>
        <taxon>Corynebacteriaceae</taxon>
        <taxon>Corynebacterium</taxon>
    </lineage>
</organism>
<comment type="caution">
    <text evidence="1">The sequence shown here is derived from an EMBL/GenBank/DDBJ whole genome shotgun (WGS) entry which is preliminary data.</text>
</comment>
<evidence type="ECO:0000313" key="1">
    <source>
        <dbReference type="EMBL" id="MBA5245277.1"/>
    </source>
</evidence>
<dbReference type="AlphaFoldDB" id="A0A7W2ECW3"/>
<reference evidence="1 2" key="1">
    <citation type="submission" date="2020-07" db="EMBL/GenBank/DDBJ databases">
        <title>Draft genome and description of Corynebacterium haemomassiliense strain Marseile-Q3615 sp. nov.</title>
        <authorList>
            <person name="Boxberger M."/>
            <person name="La Scola B."/>
        </authorList>
    </citation>
    <scope>NUCLEOTIDE SEQUENCE [LARGE SCALE GENOMIC DNA]</scope>
    <source>
        <strain evidence="1 2">Marseille-Q3615</strain>
    </source>
</reference>
<dbReference type="RefSeq" id="WP_181889909.1">
    <property type="nucleotide sequence ID" value="NZ_CP170998.1"/>
</dbReference>
<accession>A0A7W2ECW3</accession>
<evidence type="ECO:0000313" key="2">
    <source>
        <dbReference type="Proteomes" id="UP000523682"/>
    </source>
</evidence>
<gene>
    <name evidence="1" type="ORF">H0193_10765</name>
</gene>
<sequence length="93" mass="9668">MTVFHIDSAAVSAMTESLRDDAARLQLLHDVSVPATWPLGEFSAAVSESIAKANTDAEALRAEAHRIAEAMDLAVDAAAAVDACTCQKLGATL</sequence>
<keyword evidence="2" id="KW-1185">Reference proteome</keyword>
<dbReference type="Proteomes" id="UP000523682">
    <property type="component" value="Unassembled WGS sequence"/>
</dbReference>
<proteinExistence type="predicted"/>
<dbReference type="EMBL" id="JACDTZ010000002">
    <property type="protein sequence ID" value="MBA5245277.1"/>
    <property type="molecule type" value="Genomic_DNA"/>
</dbReference>
<protein>
    <submittedName>
        <fullName evidence="1">Uncharacterized protein</fullName>
    </submittedName>
</protein>